<reference evidence="1 2" key="1">
    <citation type="submission" date="2018-06" db="EMBL/GenBank/DDBJ databases">
        <title>Genomic Encyclopedia of Type Strains, Phase III (KMG-III): the genomes of soil and plant-associated and newly described type strains.</title>
        <authorList>
            <person name="Whitman W."/>
        </authorList>
    </citation>
    <scope>NUCLEOTIDE SEQUENCE [LARGE SCALE GENOMIC DNA]</scope>
    <source>
        <strain evidence="1 2">CGMCC 4.7090</strain>
    </source>
</reference>
<dbReference type="OrthoDB" id="9850380at2"/>
<sequence>MTPGVTPARPFPASAHRLVLFALDGALLAGPARRRAADAATTIMSRLGLTPGGADHRYAAVVYGEHEVRAIPAGTPLPWDLSLPGPGRPRTDGATAAIADVSAEFLAGAPAGLPGSVDVLALVATGDRIVCPDDLRIRLTAAGDTRDLADHWWIGLAAQRARRRQTELLR</sequence>
<gene>
    <name evidence="1" type="ORF">B0I29_102300</name>
</gene>
<dbReference type="Proteomes" id="UP000249341">
    <property type="component" value="Unassembled WGS sequence"/>
</dbReference>
<protein>
    <submittedName>
        <fullName evidence="1">Uncharacterized protein</fullName>
    </submittedName>
</protein>
<comment type="caution">
    <text evidence="1">The sequence shown here is derived from an EMBL/GenBank/DDBJ whole genome shotgun (WGS) entry which is preliminary data.</text>
</comment>
<organism evidence="1 2">
    <name type="scientific">Actinoplanes lutulentus</name>
    <dbReference type="NCBI Taxonomy" id="1287878"/>
    <lineage>
        <taxon>Bacteria</taxon>
        <taxon>Bacillati</taxon>
        <taxon>Actinomycetota</taxon>
        <taxon>Actinomycetes</taxon>
        <taxon>Micromonosporales</taxon>
        <taxon>Micromonosporaceae</taxon>
        <taxon>Actinoplanes</taxon>
    </lineage>
</organism>
<evidence type="ECO:0000313" key="2">
    <source>
        <dbReference type="Proteomes" id="UP000249341"/>
    </source>
</evidence>
<accession>A0A327ZJQ4</accession>
<name>A0A327ZJQ4_9ACTN</name>
<dbReference type="RefSeq" id="WP_111647633.1">
    <property type="nucleotide sequence ID" value="NZ_JACHWI010000003.1"/>
</dbReference>
<keyword evidence="2" id="KW-1185">Reference proteome</keyword>
<dbReference type="AlphaFoldDB" id="A0A327ZJQ4"/>
<proteinExistence type="predicted"/>
<evidence type="ECO:0000313" key="1">
    <source>
        <dbReference type="EMBL" id="RAK42475.1"/>
    </source>
</evidence>
<dbReference type="EMBL" id="QLMJ01000002">
    <property type="protein sequence ID" value="RAK42475.1"/>
    <property type="molecule type" value="Genomic_DNA"/>
</dbReference>